<dbReference type="AlphaFoldDB" id="A0A835VPM4"/>
<feature type="domain" description="Peptidase S54 rhomboid" evidence="8">
    <location>
        <begin position="272"/>
        <end position="404"/>
    </location>
</feature>
<dbReference type="InterPro" id="IPR050925">
    <property type="entry name" value="Rhomboid_protease_S54"/>
</dbReference>
<feature type="transmembrane region" description="Helical" evidence="7">
    <location>
        <begin position="411"/>
        <end position="432"/>
    </location>
</feature>
<evidence type="ECO:0000256" key="5">
    <source>
        <dbReference type="ARBA" id="ARBA00023136"/>
    </source>
</evidence>
<feature type="region of interest" description="Disordered" evidence="6">
    <location>
        <begin position="23"/>
        <end position="90"/>
    </location>
</feature>
<feature type="transmembrane region" description="Helical" evidence="7">
    <location>
        <begin position="274"/>
        <end position="295"/>
    </location>
</feature>
<sequence>MQQDARSKIAGLAAMQIAAQQQQAASRGFAGSVTAAPKPAASGSLSATADGTAAAMAEAAPARASAQGQGQTLDASMAAAAAPTASSSDEVTWRALRSELEVDWQRLRDRWRQFVARPLDPPPAPLQPQNGQQQGGPATRDGGAQPLEVVVPQVVGPDGSALPSSSSSAYAGAAGTAAQAGGAQPGRSGELEGGVGEEEYEELVVRRRATRLLQLACVAVFVAQWAPVVQALAGGGVAPPPLKDGLLALLLACPPTPVTVSMQMDVFSVSTGQWAGLLTSAMLHSGLLSLLVSLWSLDFTAAWLETAHGPAILAVSLIMAGGGAAAGQLLAGQPVGIGGIGAALGLEAAVAVRSLRLAGELPPLRAGGVALVGVAAAMAVYQPLVGPWALAGGVLGGALSGVLAYDVLWMLRVVVGVTILLCIMAWDVLTWLPRQLWRLLVAVAAFAWGTVVAAVQAVRGV</sequence>
<dbReference type="Proteomes" id="UP000650467">
    <property type="component" value="Unassembled WGS sequence"/>
</dbReference>
<dbReference type="GO" id="GO:0004252">
    <property type="term" value="F:serine-type endopeptidase activity"/>
    <property type="evidence" value="ECO:0007669"/>
    <property type="project" value="InterPro"/>
</dbReference>
<dbReference type="Pfam" id="PF01694">
    <property type="entry name" value="Rhomboid"/>
    <property type="match status" value="1"/>
</dbReference>
<feature type="transmembrane region" description="Helical" evidence="7">
    <location>
        <begin position="212"/>
        <end position="233"/>
    </location>
</feature>
<evidence type="ECO:0000313" key="10">
    <source>
        <dbReference type="Proteomes" id="UP000650467"/>
    </source>
</evidence>
<name>A0A835VPM4_CHLIN</name>
<feature type="transmembrane region" description="Helical" evidence="7">
    <location>
        <begin position="334"/>
        <end position="352"/>
    </location>
</feature>
<comment type="caution">
    <text evidence="9">The sequence shown here is derived from an EMBL/GenBank/DDBJ whole genome shotgun (WGS) entry which is preliminary data.</text>
</comment>
<feature type="transmembrane region" description="Helical" evidence="7">
    <location>
        <begin position="364"/>
        <end position="381"/>
    </location>
</feature>
<evidence type="ECO:0000259" key="8">
    <source>
        <dbReference type="Pfam" id="PF01694"/>
    </source>
</evidence>
<dbReference type="PANTHER" id="PTHR43731:SF26">
    <property type="entry name" value="RHOMBOID-LIKE PROTEIN 10, CHLOROPLASTIC"/>
    <property type="match status" value="1"/>
</dbReference>
<dbReference type="InterPro" id="IPR035952">
    <property type="entry name" value="Rhomboid-like_sf"/>
</dbReference>
<evidence type="ECO:0000256" key="6">
    <source>
        <dbReference type="SAM" id="MobiDB-lite"/>
    </source>
</evidence>
<comment type="similarity">
    <text evidence="2">Belongs to the peptidase S54 family.</text>
</comment>
<evidence type="ECO:0000256" key="7">
    <source>
        <dbReference type="SAM" id="Phobius"/>
    </source>
</evidence>
<feature type="transmembrane region" description="Helical" evidence="7">
    <location>
        <begin position="307"/>
        <end position="327"/>
    </location>
</feature>
<protein>
    <recommendedName>
        <fullName evidence="8">Peptidase S54 rhomboid domain-containing protein</fullName>
    </recommendedName>
</protein>
<reference evidence="9" key="1">
    <citation type="journal article" date="2020" name="bioRxiv">
        <title>Comparative genomics of Chlamydomonas.</title>
        <authorList>
            <person name="Craig R.J."/>
            <person name="Hasan A.R."/>
            <person name="Ness R.W."/>
            <person name="Keightley P.D."/>
        </authorList>
    </citation>
    <scope>NUCLEOTIDE SEQUENCE</scope>
    <source>
        <strain evidence="9">SAG 7.73</strain>
    </source>
</reference>
<evidence type="ECO:0000256" key="3">
    <source>
        <dbReference type="ARBA" id="ARBA00022692"/>
    </source>
</evidence>
<dbReference type="InterPro" id="IPR022764">
    <property type="entry name" value="Peptidase_S54_rhomboid_dom"/>
</dbReference>
<keyword evidence="4 7" id="KW-1133">Transmembrane helix</keyword>
<dbReference type="Gene3D" id="1.20.1540.10">
    <property type="entry name" value="Rhomboid-like"/>
    <property type="match status" value="1"/>
</dbReference>
<feature type="compositionally biased region" description="Low complexity" evidence="6">
    <location>
        <begin position="40"/>
        <end position="88"/>
    </location>
</feature>
<keyword evidence="5 7" id="KW-0472">Membrane</keyword>
<comment type="subcellular location">
    <subcellularLocation>
        <location evidence="1">Membrane</location>
        <topology evidence="1">Multi-pass membrane protein</topology>
    </subcellularLocation>
</comment>
<gene>
    <name evidence="9" type="ORF">HXX76_014423</name>
</gene>
<evidence type="ECO:0000256" key="1">
    <source>
        <dbReference type="ARBA" id="ARBA00004141"/>
    </source>
</evidence>
<organism evidence="9 10">
    <name type="scientific">Chlamydomonas incerta</name>
    <dbReference type="NCBI Taxonomy" id="51695"/>
    <lineage>
        <taxon>Eukaryota</taxon>
        <taxon>Viridiplantae</taxon>
        <taxon>Chlorophyta</taxon>
        <taxon>core chlorophytes</taxon>
        <taxon>Chlorophyceae</taxon>
        <taxon>CS clade</taxon>
        <taxon>Chlamydomonadales</taxon>
        <taxon>Chlamydomonadaceae</taxon>
        <taxon>Chlamydomonas</taxon>
    </lineage>
</organism>
<keyword evidence="3 7" id="KW-0812">Transmembrane</keyword>
<accession>A0A835VPM4</accession>
<feature type="region of interest" description="Disordered" evidence="6">
    <location>
        <begin position="117"/>
        <end position="144"/>
    </location>
</feature>
<dbReference type="SUPFAM" id="SSF144091">
    <property type="entry name" value="Rhomboid-like"/>
    <property type="match status" value="1"/>
</dbReference>
<dbReference type="EMBL" id="JAEHOC010000064">
    <property type="protein sequence ID" value="KAG2424542.1"/>
    <property type="molecule type" value="Genomic_DNA"/>
</dbReference>
<keyword evidence="10" id="KW-1185">Reference proteome</keyword>
<evidence type="ECO:0000256" key="2">
    <source>
        <dbReference type="ARBA" id="ARBA00009045"/>
    </source>
</evidence>
<dbReference type="GO" id="GO:0016020">
    <property type="term" value="C:membrane"/>
    <property type="evidence" value="ECO:0007669"/>
    <property type="project" value="UniProtKB-SubCell"/>
</dbReference>
<dbReference type="PANTHER" id="PTHR43731">
    <property type="entry name" value="RHOMBOID PROTEASE"/>
    <property type="match status" value="1"/>
</dbReference>
<dbReference type="OrthoDB" id="547870at2759"/>
<feature type="transmembrane region" description="Helical" evidence="7">
    <location>
        <begin position="439"/>
        <end position="458"/>
    </location>
</feature>
<evidence type="ECO:0000256" key="4">
    <source>
        <dbReference type="ARBA" id="ARBA00022989"/>
    </source>
</evidence>
<proteinExistence type="inferred from homology"/>
<feature type="compositionally biased region" description="Low complexity" evidence="6">
    <location>
        <begin position="127"/>
        <end position="138"/>
    </location>
</feature>
<evidence type="ECO:0000313" key="9">
    <source>
        <dbReference type="EMBL" id="KAG2424542.1"/>
    </source>
</evidence>